<keyword evidence="9" id="KW-0444">Lipid biosynthesis</keyword>
<keyword evidence="13" id="KW-0677">Repeat</keyword>
<evidence type="ECO:0000256" key="8">
    <source>
        <dbReference type="ARBA" id="ARBA00022499"/>
    </source>
</evidence>
<feature type="compositionally biased region" description="Basic and acidic residues" evidence="34">
    <location>
        <begin position="1359"/>
        <end position="1371"/>
    </location>
</feature>
<keyword evidence="16" id="KW-0833">Ubl conjugation pathway</keyword>
<evidence type="ECO:0000256" key="27">
    <source>
        <dbReference type="ARBA" id="ARBA00023172"/>
    </source>
</evidence>
<keyword evidence="11" id="KW-0808">Transferase</keyword>
<evidence type="ECO:0000256" key="32">
    <source>
        <dbReference type="PROSITE-ProRule" id="PRU00175"/>
    </source>
</evidence>
<evidence type="ECO:0000256" key="12">
    <source>
        <dbReference type="ARBA" id="ARBA00022723"/>
    </source>
</evidence>
<dbReference type="GO" id="GO:0005694">
    <property type="term" value="C:chromosome"/>
    <property type="evidence" value="ECO:0007669"/>
    <property type="project" value="UniProtKB-SubCell"/>
</dbReference>
<feature type="compositionally biased region" description="Basic and acidic residues" evidence="34">
    <location>
        <begin position="625"/>
        <end position="641"/>
    </location>
</feature>
<keyword evidence="20" id="KW-0007">Acetylation</keyword>
<dbReference type="PROSITE" id="PS00518">
    <property type="entry name" value="ZF_RING_1"/>
    <property type="match status" value="1"/>
</dbReference>
<keyword evidence="14" id="KW-0227">DNA damage</keyword>
<proteinExistence type="predicted"/>
<evidence type="ECO:0000256" key="13">
    <source>
        <dbReference type="ARBA" id="ARBA00022737"/>
    </source>
</evidence>
<dbReference type="GO" id="GO:0070013">
    <property type="term" value="C:intracellular organelle lumen"/>
    <property type="evidence" value="ECO:0007669"/>
    <property type="project" value="UniProtKB-ARBA"/>
</dbReference>
<dbReference type="GO" id="GO:0070531">
    <property type="term" value="C:BRCA1-A complex"/>
    <property type="evidence" value="ECO:0007669"/>
    <property type="project" value="TreeGrafter"/>
</dbReference>
<evidence type="ECO:0000256" key="18">
    <source>
        <dbReference type="ARBA" id="ARBA00022833"/>
    </source>
</evidence>
<dbReference type="GO" id="GO:0008270">
    <property type="term" value="F:zinc ion binding"/>
    <property type="evidence" value="ECO:0007669"/>
    <property type="project" value="UniProtKB-KW"/>
</dbReference>
<dbReference type="GO" id="GO:0000724">
    <property type="term" value="P:double-strand break repair via homologous recombination"/>
    <property type="evidence" value="ECO:0007669"/>
    <property type="project" value="TreeGrafter"/>
</dbReference>
<evidence type="ECO:0000256" key="25">
    <source>
        <dbReference type="ARBA" id="ARBA00023160"/>
    </source>
</evidence>
<evidence type="ECO:0000313" key="37">
    <source>
        <dbReference type="EMBL" id="GCC29694.1"/>
    </source>
</evidence>
<evidence type="ECO:0000256" key="31">
    <source>
        <dbReference type="ARBA" id="ARBA00031556"/>
    </source>
</evidence>
<keyword evidence="24" id="KW-0010">Activator</keyword>
<keyword evidence="38" id="KW-1185">Reference proteome</keyword>
<name>A0A401SH41_CHIPU</name>
<dbReference type="PANTHER" id="PTHR13763:SF0">
    <property type="entry name" value="BREAST CANCER TYPE 1 SUSCEPTIBILITY PROTEIN"/>
    <property type="match status" value="1"/>
</dbReference>
<feature type="region of interest" description="Disordered" evidence="34">
    <location>
        <begin position="334"/>
        <end position="362"/>
    </location>
</feature>
<keyword evidence="7" id="KW-0963">Cytoplasm</keyword>
<evidence type="ECO:0000256" key="14">
    <source>
        <dbReference type="ARBA" id="ARBA00022763"/>
    </source>
</evidence>
<dbReference type="GO" id="GO:0045944">
    <property type="term" value="P:positive regulation of transcription by RNA polymerase II"/>
    <property type="evidence" value="ECO:0007669"/>
    <property type="project" value="TreeGrafter"/>
</dbReference>
<keyword evidence="22" id="KW-0443">Lipid metabolism</keyword>
<dbReference type="InterPro" id="IPR018957">
    <property type="entry name" value="Znf_C3HC4_RING-type"/>
</dbReference>
<keyword evidence="23" id="KW-0238">DNA-binding</keyword>
<feature type="region of interest" description="Disordered" evidence="34">
    <location>
        <begin position="608"/>
        <end position="641"/>
    </location>
</feature>
<dbReference type="GO" id="GO:0061630">
    <property type="term" value="F:ubiquitin protein ligase activity"/>
    <property type="evidence" value="ECO:0007669"/>
    <property type="project" value="UniProtKB-EC"/>
</dbReference>
<dbReference type="FunFam" id="3.40.50.10190:FF:000025">
    <property type="entry name" value="Breast cancer type 1 susceptibility protein homolog"/>
    <property type="match status" value="1"/>
</dbReference>
<feature type="region of interest" description="Disordered" evidence="34">
    <location>
        <begin position="1359"/>
        <end position="1396"/>
    </location>
</feature>
<organism evidence="37 38">
    <name type="scientific">Chiloscyllium punctatum</name>
    <name type="common">Brownbanded bambooshark</name>
    <name type="synonym">Hemiscyllium punctatum</name>
    <dbReference type="NCBI Taxonomy" id="137246"/>
    <lineage>
        <taxon>Eukaryota</taxon>
        <taxon>Metazoa</taxon>
        <taxon>Chordata</taxon>
        <taxon>Craniata</taxon>
        <taxon>Vertebrata</taxon>
        <taxon>Chondrichthyes</taxon>
        <taxon>Elasmobranchii</taxon>
        <taxon>Galeomorphii</taxon>
        <taxon>Galeoidea</taxon>
        <taxon>Orectolobiformes</taxon>
        <taxon>Hemiscylliidae</taxon>
        <taxon>Chiloscyllium</taxon>
    </lineage>
</organism>
<dbReference type="PROSITE" id="PS50089">
    <property type="entry name" value="ZF_RING_2"/>
    <property type="match status" value="1"/>
</dbReference>
<evidence type="ECO:0000259" key="35">
    <source>
        <dbReference type="PROSITE" id="PS50089"/>
    </source>
</evidence>
<dbReference type="InterPro" id="IPR011364">
    <property type="entry name" value="BRCA1"/>
</dbReference>
<dbReference type="InterPro" id="IPR013083">
    <property type="entry name" value="Znf_RING/FYVE/PHD"/>
</dbReference>
<evidence type="ECO:0000256" key="3">
    <source>
        <dbReference type="ARBA" id="ARBA00004286"/>
    </source>
</evidence>
<keyword evidence="28" id="KW-0234">DNA repair</keyword>
<feature type="compositionally biased region" description="Basic and acidic residues" evidence="34">
    <location>
        <begin position="1158"/>
        <end position="1176"/>
    </location>
</feature>
<feature type="domain" description="RING-type" evidence="35">
    <location>
        <begin position="108"/>
        <end position="148"/>
    </location>
</feature>
<evidence type="ECO:0000256" key="11">
    <source>
        <dbReference type="ARBA" id="ARBA00022679"/>
    </source>
</evidence>
<keyword evidence="8" id="KW-1017">Isopeptide bond</keyword>
<evidence type="ECO:0000256" key="20">
    <source>
        <dbReference type="ARBA" id="ARBA00022990"/>
    </source>
</evidence>
<evidence type="ECO:0000256" key="9">
    <source>
        <dbReference type="ARBA" id="ARBA00022516"/>
    </source>
</evidence>
<keyword evidence="29" id="KW-0539">Nucleus</keyword>
<sequence>MARSCARRHRVVSCDVRVSAGNPKYGDASLLRVLPYTAPTVHYAWTEKIEKYDLRCMNLIANLQCLKKDKPLQFQRPSNQNYTEMSLCKSEIEHVHKVLSLMLKNLECPICLELMKEPVSTKCDHQFCRFCILKLFNKKNTIPCPLCKNIITKRSLQESTRFKQLTEGIMKMIHAFQLDTGYEFSIDNTPKLTPSENSAYRDLWQDDTQAWGNNTPQNVIATGISKNRTLNVCSDPPLTEFVRRVSTRNKRQKVEGTTAYVGIDSDSSEEPLFKTHINIKSTLRSRTVNMNTTPQKEKIDQCDNDEKPYQGKKSKLSKPILEELFSSKIDDNVTENTENTDADDYSCATGSETEQKQMTEDKSVSNFCSPEAPGKVIANENSLQVAAEWVNKQNCTAGDKLFTERTMPLSEKSVLEKDADLLDSNEKLNQKVSNQMVKDETDFQTSVNQSKNSSVPQASRRKSQRIMKVSEWLSNINVDEVATLAVESNPCDQNVESDSLAERVSPASEEGTSSAEDTENVKNDHLSSFKHTRMPKTAPTDVKNKIFAKTYKRDKRKSVPVNWSFNSDNKSDDLTPHREGVFIGCNKTQKTKRKSNRLNPEDFIKRTVNDENNHDSDVQNASNEIDPKENVPESKDIETEASKEILDESSNIKQIDKLVVTTPPKVAISNDVVVEDAEQNVQQLKLELCKTDGESKKKLNKSLGRKGKKSSINQTKKRTKPLQLVNHIVRTGRSLRSDPIVLNENKIDSFPSSEEVKVELETRITRRSNRLKLLDEELIMQDKNKGKKSKLTRSHSIPSPCANFAPFAEPSEKNTDVGMVCAESENLPNQDIIVQACKDHVPDADNSQQEYGASHGSLAKSVGQEFEGSAVHQQLKDCHKAAETEDAAVSAEHPLCSDHSSFIAVSDRHSKGSSSEASLLLLAPQPVHGEKPGDPQLHCSYVGKDEVTPCGSHSRVGTIISKADSREDVSIKQQTSSKETNEDSEVDTELLLKSFRLSKRRSFILMPATEYQAAQNACATAPDTKSLDNIAASNSEEINTEGTVIRDTDGNVPPPELEEVNSDKIDSPIRDAKIANDDKSEPCTSELDNVQQLSNRENCNSVEIVPPTVSNVGLPLSPVLPQYVQEVVPPSRSRLKGKRNTRLLRRKGSNCSSSPVTTEKEIVDSDRSSEAKDNEHFNSNAKDNSWCTKTTKQVKTRGLEVAVSQEAQHNVFSTRLESSAQPESELLFSARDLLGQEASEKDNCQEYTLEKLSKEREFYKTRNLLRNGPLAVKNTTENKLDNSADVARCHSLPTFMNSAQSTPVKNKTSENKCSQIASITPDGLLDGAEGSRNNISTKSVDELDEMQSNYELREYEEQLRQHEVAKEKPNERSSTQDQLRGRRKRPVKLSTSESETSDEELPCFQIFGFNRSRSNAPTVSESPSVTGCLSLKDSLVQAFSLPNSSTEVKKTDYTEANKLQENVGSEGCLKNECLSPSQESGESPDLFSSQSDGSSLDASPQPKISSQTLKQINALSAAELENREEKHYSTVEETVGAPCLQPPCLEGQNIPGNGSEASHTDDSSPESEILTTQQRRAIQDNIKKLEREMAVLEAVLDEHGSQDTEHLLSMNHLEGCPELTEHDGNAVSAGFHRGRTENLQSRSTCLPVAEALNTSVTFMHEDKEESECPKSLGGLEFKQIPEKLQAVNDLLNQFQAKAGSKDEMIDSPNAAQKKEKTKVHVNPNCEEESQPTENVAGNASTLQPENENTNRKPTLQSSEQSTSSPTSSPVFNKTSNAIKNSLITVQSKMSLVASGLNKNENMLVEMFARKTGAEFLSTFSSSTTHVIMKTDTDLVCERTLKYFMGIAGRRWVVSYQWIIECFRKGMVIDEHEFEVKGDVINGRSHTGPRKARKTADDKLLLSHYEVCCFGSFTGMSRDQLEWMVELCGASIIKEPYLFTYSPNRTAVVVVQPDANPENTDYRAIQRQYSNFVVSREWILDSVACYQNHQLEAYLVCVPH</sequence>
<feature type="compositionally biased region" description="Basic and acidic residues" evidence="34">
    <location>
        <begin position="353"/>
        <end position="362"/>
    </location>
</feature>
<dbReference type="CDD" id="cd17721">
    <property type="entry name" value="BRCT_BRCA1_rpt2"/>
    <property type="match status" value="1"/>
</dbReference>
<dbReference type="STRING" id="137246.A0A401SH41"/>
<feature type="coiled-coil region" evidence="33">
    <location>
        <begin position="1575"/>
        <end position="1602"/>
    </location>
</feature>
<comment type="caution">
    <text evidence="37">The sequence shown here is derived from an EMBL/GenBank/DDBJ whole genome shotgun (WGS) entry which is preliminary data.</text>
</comment>
<evidence type="ECO:0000256" key="28">
    <source>
        <dbReference type="ARBA" id="ARBA00023204"/>
    </source>
</evidence>
<evidence type="ECO:0000256" key="10">
    <source>
        <dbReference type="ARBA" id="ARBA00022553"/>
    </source>
</evidence>
<keyword evidence="18" id="KW-0862">Zinc</keyword>
<dbReference type="GO" id="GO:0003677">
    <property type="term" value="F:DNA binding"/>
    <property type="evidence" value="ECO:0007669"/>
    <property type="project" value="UniProtKB-KW"/>
</dbReference>
<dbReference type="InterPro" id="IPR017907">
    <property type="entry name" value="Znf_RING_CS"/>
</dbReference>
<feature type="region of interest" description="Disordered" evidence="34">
    <location>
        <begin position="443"/>
        <end position="464"/>
    </location>
</feature>
<evidence type="ECO:0000256" key="5">
    <source>
        <dbReference type="ARBA" id="ARBA00012483"/>
    </source>
</evidence>
<evidence type="ECO:0000256" key="15">
    <source>
        <dbReference type="ARBA" id="ARBA00022771"/>
    </source>
</evidence>
<feature type="domain" description="BRCT" evidence="36">
    <location>
        <begin position="1896"/>
        <end position="1995"/>
    </location>
</feature>
<feature type="region of interest" description="Disordered" evidence="34">
    <location>
        <begin position="958"/>
        <end position="986"/>
    </location>
</feature>
<evidence type="ECO:0000256" key="4">
    <source>
        <dbReference type="ARBA" id="ARBA00004496"/>
    </source>
</evidence>
<dbReference type="GO" id="GO:0043009">
    <property type="term" value="P:chordate embryonic development"/>
    <property type="evidence" value="ECO:0007669"/>
    <property type="project" value="TreeGrafter"/>
</dbReference>
<comment type="subcellular location">
    <subcellularLocation>
        <location evidence="3">Chromosome</location>
    </subcellularLocation>
    <subcellularLocation>
        <location evidence="4">Cytoplasm</location>
    </subcellularLocation>
    <subcellularLocation>
        <location evidence="2">Nucleus</location>
    </subcellularLocation>
</comment>
<evidence type="ECO:0000256" key="17">
    <source>
        <dbReference type="ARBA" id="ARBA00022832"/>
    </source>
</evidence>
<dbReference type="GO" id="GO:0031436">
    <property type="term" value="C:BRCA1-BARD1 complex"/>
    <property type="evidence" value="ECO:0007669"/>
    <property type="project" value="TreeGrafter"/>
</dbReference>
<accession>A0A401SH41</accession>
<dbReference type="PROSITE" id="PS50172">
    <property type="entry name" value="BRCT"/>
    <property type="match status" value="2"/>
</dbReference>
<dbReference type="Gene3D" id="3.40.50.10190">
    <property type="entry name" value="BRCT domain"/>
    <property type="match status" value="2"/>
</dbReference>
<keyword evidence="6" id="KW-0158">Chromosome</keyword>
<keyword evidence="27" id="KW-0233">DNA recombination</keyword>
<evidence type="ECO:0000256" key="16">
    <source>
        <dbReference type="ARBA" id="ARBA00022786"/>
    </source>
</evidence>
<feature type="compositionally biased region" description="Low complexity" evidence="34">
    <location>
        <begin position="1756"/>
        <end position="1769"/>
    </location>
</feature>
<dbReference type="InterPro" id="IPR001841">
    <property type="entry name" value="Znf_RING"/>
</dbReference>
<feature type="domain" description="BRCT" evidence="36">
    <location>
        <begin position="1773"/>
        <end position="1875"/>
    </location>
</feature>
<keyword evidence="21" id="KW-0805">Transcription regulation</keyword>
<dbReference type="SMART" id="SM00184">
    <property type="entry name" value="RING"/>
    <property type="match status" value="1"/>
</dbReference>
<dbReference type="GO" id="GO:0006633">
    <property type="term" value="P:fatty acid biosynthetic process"/>
    <property type="evidence" value="ECO:0007669"/>
    <property type="project" value="UniProtKB-KW"/>
</dbReference>
<dbReference type="FunFam" id="3.30.40.10:FF:000213">
    <property type="entry name" value="Breast cancer type 1 susceptibility protein homolog"/>
    <property type="match status" value="1"/>
</dbReference>
<feature type="compositionally biased region" description="Polar residues" evidence="34">
    <location>
        <begin position="443"/>
        <end position="457"/>
    </location>
</feature>
<feature type="compositionally biased region" description="Low complexity" evidence="34">
    <location>
        <begin position="1483"/>
        <end position="1499"/>
    </location>
</feature>
<evidence type="ECO:0000256" key="34">
    <source>
        <dbReference type="SAM" id="MobiDB-lite"/>
    </source>
</evidence>
<dbReference type="OrthoDB" id="6105938at2759"/>
<gene>
    <name evidence="37" type="ORF">chiPu_0008136</name>
</gene>
<keyword evidence="33" id="KW-0175">Coiled coil</keyword>
<dbReference type="Gene3D" id="3.30.40.10">
    <property type="entry name" value="Zinc/RING finger domain, C3HC4 (zinc finger)"/>
    <property type="match status" value="1"/>
</dbReference>
<evidence type="ECO:0000259" key="36">
    <source>
        <dbReference type="PROSITE" id="PS50172"/>
    </source>
</evidence>
<comment type="catalytic activity">
    <reaction evidence="1">
        <text>S-ubiquitinyl-[E2 ubiquitin-conjugating enzyme]-L-cysteine + [acceptor protein]-L-lysine = [E2 ubiquitin-conjugating enzyme]-L-cysteine + N(6)-ubiquitinyl-[acceptor protein]-L-lysine.</text>
        <dbReference type="EC" id="2.3.2.27"/>
    </reaction>
</comment>
<dbReference type="InterPro" id="IPR001357">
    <property type="entry name" value="BRCT_dom"/>
</dbReference>
<dbReference type="PRINTS" id="PR00493">
    <property type="entry name" value="BRSTCANCERI"/>
</dbReference>
<evidence type="ECO:0000256" key="29">
    <source>
        <dbReference type="ARBA" id="ARBA00023242"/>
    </source>
</evidence>
<evidence type="ECO:0000256" key="6">
    <source>
        <dbReference type="ARBA" id="ARBA00022454"/>
    </source>
</evidence>
<evidence type="ECO:0000256" key="23">
    <source>
        <dbReference type="ARBA" id="ARBA00023125"/>
    </source>
</evidence>
<dbReference type="PIRSF" id="PIRSF001734">
    <property type="entry name" value="BRCA1"/>
    <property type="match status" value="1"/>
</dbReference>
<dbReference type="GO" id="GO:0005737">
    <property type="term" value="C:cytoplasm"/>
    <property type="evidence" value="ECO:0007669"/>
    <property type="project" value="UniProtKB-SubCell"/>
</dbReference>
<dbReference type="SMART" id="SM00292">
    <property type="entry name" value="BRCT"/>
    <property type="match status" value="2"/>
</dbReference>
<evidence type="ECO:0000256" key="26">
    <source>
        <dbReference type="ARBA" id="ARBA00023163"/>
    </source>
</evidence>
<dbReference type="EC" id="2.3.2.27" evidence="5"/>
<keyword evidence="12" id="KW-0479">Metal-binding</keyword>
<evidence type="ECO:0000256" key="19">
    <source>
        <dbReference type="ARBA" id="ARBA00022843"/>
    </source>
</evidence>
<keyword evidence="15 32" id="KW-0863">Zinc-finger</keyword>
<evidence type="ECO:0000256" key="22">
    <source>
        <dbReference type="ARBA" id="ARBA00023098"/>
    </source>
</evidence>
<dbReference type="Proteomes" id="UP000287033">
    <property type="component" value="Unassembled WGS sequence"/>
</dbReference>
<protein>
    <recommendedName>
        <fullName evidence="5">RING-type E3 ubiquitin transferase</fullName>
        <ecNumber evidence="5">2.3.2.27</ecNumber>
    </recommendedName>
    <alternativeName>
        <fullName evidence="31">RING-type E3 ubiquitin transferase BRCA1</fullName>
    </alternativeName>
</protein>
<evidence type="ECO:0000256" key="7">
    <source>
        <dbReference type="ARBA" id="ARBA00022490"/>
    </source>
</evidence>
<keyword evidence="26" id="KW-0804">Transcription</keyword>
<evidence type="ECO:0000256" key="1">
    <source>
        <dbReference type="ARBA" id="ARBA00000900"/>
    </source>
</evidence>
<feature type="compositionally biased region" description="Polar residues" evidence="34">
    <location>
        <begin position="1731"/>
        <end position="1755"/>
    </location>
</feature>
<dbReference type="CDD" id="cd16498">
    <property type="entry name" value="RING-HC_BRCA1"/>
    <property type="match status" value="1"/>
</dbReference>
<dbReference type="PANTHER" id="PTHR13763">
    <property type="entry name" value="BREAST CANCER TYPE 1 SUSCEPTIBILITY PROTEIN BRCA1"/>
    <property type="match status" value="1"/>
</dbReference>
<feature type="region of interest" description="Disordered" evidence="34">
    <location>
        <begin position="1468"/>
        <end position="1506"/>
    </location>
</feature>
<keyword evidence="10" id="KW-0597">Phosphoprotein</keyword>
<feature type="region of interest" description="Disordered" evidence="34">
    <location>
        <begin position="1321"/>
        <end position="1343"/>
    </location>
</feature>
<dbReference type="SUPFAM" id="SSF52113">
    <property type="entry name" value="BRCT domain"/>
    <property type="match status" value="2"/>
</dbReference>
<dbReference type="InterPro" id="IPR036420">
    <property type="entry name" value="BRCT_dom_sf"/>
</dbReference>
<evidence type="ECO:0000256" key="33">
    <source>
        <dbReference type="SAM" id="Coils"/>
    </source>
</evidence>
<dbReference type="InterPro" id="IPR031099">
    <property type="entry name" value="BRCA1-associated"/>
</dbReference>
<evidence type="ECO:0000256" key="30">
    <source>
        <dbReference type="ARBA" id="ARBA00023306"/>
    </source>
</evidence>
<feature type="region of interest" description="Disordered" evidence="34">
    <location>
        <begin position="489"/>
        <end position="541"/>
    </location>
</feature>
<dbReference type="GO" id="GO:0007095">
    <property type="term" value="P:mitotic G2 DNA damage checkpoint signaling"/>
    <property type="evidence" value="ECO:0007669"/>
    <property type="project" value="TreeGrafter"/>
</dbReference>
<dbReference type="CDD" id="cd17735">
    <property type="entry name" value="BRCT_BRCA1_rpt1"/>
    <property type="match status" value="1"/>
</dbReference>
<keyword evidence="30" id="KW-0131">Cell cycle</keyword>
<keyword evidence="19" id="KW-0832">Ubl conjugation</keyword>
<reference evidence="37 38" key="1">
    <citation type="journal article" date="2018" name="Nat. Ecol. Evol.">
        <title>Shark genomes provide insights into elasmobranch evolution and the origin of vertebrates.</title>
        <authorList>
            <person name="Hara Y"/>
            <person name="Yamaguchi K"/>
            <person name="Onimaru K"/>
            <person name="Kadota M"/>
            <person name="Koyanagi M"/>
            <person name="Keeley SD"/>
            <person name="Tatsumi K"/>
            <person name="Tanaka K"/>
            <person name="Motone F"/>
            <person name="Kageyama Y"/>
            <person name="Nozu R"/>
            <person name="Adachi N"/>
            <person name="Nishimura O"/>
            <person name="Nakagawa R"/>
            <person name="Tanegashima C"/>
            <person name="Kiyatake I"/>
            <person name="Matsumoto R"/>
            <person name="Murakumo K"/>
            <person name="Nishida K"/>
            <person name="Terakita A"/>
            <person name="Kuratani S"/>
            <person name="Sato K"/>
            <person name="Hyodo S Kuraku.S."/>
        </authorList>
    </citation>
    <scope>NUCLEOTIDE SEQUENCE [LARGE SCALE GENOMIC DNA]</scope>
</reference>
<feature type="compositionally biased region" description="Basic and acidic residues" evidence="34">
    <location>
        <begin position="608"/>
        <end position="617"/>
    </location>
</feature>
<feature type="region of interest" description="Disordered" evidence="34">
    <location>
        <begin position="1698"/>
        <end position="1773"/>
    </location>
</feature>
<feature type="region of interest" description="Disordered" evidence="34">
    <location>
        <begin position="1542"/>
        <end position="1571"/>
    </location>
</feature>
<evidence type="ECO:0000256" key="21">
    <source>
        <dbReference type="ARBA" id="ARBA00023015"/>
    </source>
</evidence>
<keyword evidence="25" id="KW-0275">Fatty acid biosynthesis</keyword>
<dbReference type="SUPFAM" id="SSF57850">
    <property type="entry name" value="RING/U-box"/>
    <property type="match status" value="1"/>
</dbReference>
<dbReference type="FunFam" id="3.40.50.10190:FF:000006">
    <property type="entry name" value="Breast cancer type 1 susceptibility protein homolog"/>
    <property type="match status" value="1"/>
</dbReference>
<feature type="region of interest" description="Disordered" evidence="34">
    <location>
        <begin position="1144"/>
        <end position="1184"/>
    </location>
</feature>
<evidence type="ECO:0000256" key="24">
    <source>
        <dbReference type="ARBA" id="ARBA00023159"/>
    </source>
</evidence>
<dbReference type="OMA" id="LYQSTPK"/>
<dbReference type="EMBL" id="BEZZ01000263">
    <property type="protein sequence ID" value="GCC29694.1"/>
    <property type="molecule type" value="Genomic_DNA"/>
</dbReference>
<evidence type="ECO:0000256" key="2">
    <source>
        <dbReference type="ARBA" id="ARBA00004123"/>
    </source>
</evidence>
<dbReference type="Pfam" id="PF00533">
    <property type="entry name" value="BRCT"/>
    <property type="match status" value="2"/>
</dbReference>
<evidence type="ECO:0000313" key="38">
    <source>
        <dbReference type="Proteomes" id="UP000287033"/>
    </source>
</evidence>
<dbReference type="Pfam" id="PF00097">
    <property type="entry name" value="zf-C3HC4"/>
    <property type="match status" value="1"/>
</dbReference>
<keyword evidence="17" id="KW-0276">Fatty acid metabolism</keyword>